<organism evidence="1 2">
    <name type="scientific">Candidatus Yanofskybacteria bacterium RIFCSPHIGHO2_02_FULL_41_11</name>
    <dbReference type="NCBI Taxonomy" id="1802675"/>
    <lineage>
        <taxon>Bacteria</taxon>
        <taxon>Candidatus Yanofskyibacteriota</taxon>
    </lineage>
</organism>
<sequence>MNLPFVRLIKLQEIETENLKAIKNGRSIVEYYWTLTPFLPLFIITKYRLPKIAYLDADLFFYSNPQPIYQEMANNSVLIIPHRFYQSKGISERTAGEFNVGMLIFRNDAIGRKCLKWWGDRCLEWCFLKFEDNKLGDQKYLEQFPRLFKKVHVLANEGAGVAPWNVGRYKIKKIRDQLFVNNTTLIFYHYQAFKFYFPKKFFPAIPSSHYIIPSPYRQLLYKPYLQAIAEKYQRIWQFSPSWRFGFAPRPPLSKQLGQAIFVGYLEASALLGMAKQVFVGNKFELVAPTGE</sequence>
<accession>A0A1F8F5Q6</accession>
<protein>
    <recommendedName>
        <fullName evidence="3">Glycosyl transferase</fullName>
    </recommendedName>
</protein>
<dbReference type="Gene3D" id="3.90.550.10">
    <property type="entry name" value="Spore Coat Polysaccharide Biosynthesis Protein SpsA, Chain A"/>
    <property type="match status" value="1"/>
</dbReference>
<reference evidence="1 2" key="1">
    <citation type="journal article" date="2016" name="Nat. Commun.">
        <title>Thousands of microbial genomes shed light on interconnected biogeochemical processes in an aquifer system.</title>
        <authorList>
            <person name="Anantharaman K."/>
            <person name="Brown C.T."/>
            <person name="Hug L.A."/>
            <person name="Sharon I."/>
            <person name="Castelle C.J."/>
            <person name="Probst A.J."/>
            <person name="Thomas B.C."/>
            <person name="Singh A."/>
            <person name="Wilkins M.J."/>
            <person name="Karaoz U."/>
            <person name="Brodie E.L."/>
            <person name="Williams K.H."/>
            <person name="Hubbard S.S."/>
            <person name="Banfield J.F."/>
        </authorList>
    </citation>
    <scope>NUCLEOTIDE SEQUENCE [LARGE SCALE GENOMIC DNA]</scope>
</reference>
<dbReference type="AlphaFoldDB" id="A0A1F8F5Q6"/>
<name>A0A1F8F5Q6_9BACT</name>
<dbReference type="InterPro" id="IPR029044">
    <property type="entry name" value="Nucleotide-diphossugar_trans"/>
</dbReference>
<gene>
    <name evidence="1" type="ORF">A3J46_01835</name>
</gene>
<dbReference type="EMBL" id="MGJP01000061">
    <property type="protein sequence ID" value="OGN08487.1"/>
    <property type="molecule type" value="Genomic_DNA"/>
</dbReference>
<evidence type="ECO:0000313" key="2">
    <source>
        <dbReference type="Proteomes" id="UP000177167"/>
    </source>
</evidence>
<dbReference type="SUPFAM" id="SSF53448">
    <property type="entry name" value="Nucleotide-diphospho-sugar transferases"/>
    <property type="match status" value="1"/>
</dbReference>
<evidence type="ECO:0008006" key="3">
    <source>
        <dbReference type="Google" id="ProtNLM"/>
    </source>
</evidence>
<dbReference type="Proteomes" id="UP000177167">
    <property type="component" value="Unassembled WGS sequence"/>
</dbReference>
<proteinExistence type="predicted"/>
<comment type="caution">
    <text evidence="1">The sequence shown here is derived from an EMBL/GenBank/DDBJ whole genome shotgun (WGS) entry which is preliminary data.</text>
</comment>
<evidence type="ECO:0000313" key="1">
    <source>
        <dbReference type="EMBL" id="OGN08487.1"/>
    </source>
</evidence>